<dbReference type="EMBL" id="CP011232">
    <property type="protein sequence ID" value="AKI97107.1"/>
    <property type="molecule type" value="Genomic_DNA"/>
</dbReference>
<dbReference type="PANTHER" id="PTHR21600:SF92">
    <property type="entry name" value="RIBOSOMAL LARGE SUBUNIT PSEUDOURIDINE SYNTHASE C"/>
    <property type="match status" value="1"/>
</dbReference>
<dbReference type="PANTHER" id="PTHR21600">
    <property type="entry name" value="MITOCHONDRIAL RNA PSEUDOURIDINE SYNTHASE"/>
    <property type="match status" value="1"/>
</dbReference>
<dbReference type="InterPro" id="IPR036986">
    <property type="entry name" value="S4_RNA-bd_sf"/>
</dbReference>
<feature type="active site" evidence="7">
    <location>
        <position position="145"/>
    </location>
</feature>
<evidence type="ECO:0000256" key="8">
    <source>
        <dbReference type="PROSITE-ProRule" id="PRU00182"/>
    </source>
</evidence>
<dbReference type="Pfam" id="PF01479">
    <property type="entry name" value="S4"/>
    <property type="match status" value="1"/>
</dbReference>
<dbReference type="PROSITE" id="PS50889">
    <property type="entry name" value="S4"/>
    <property type="match status" value="1"/>
</dbReference>
<evidence type="ECO:0000259" key="10">
    <source>
        <dbReference type="SMART" id="SM00363"/>
    </source>
</evidence>
<dbReference type="PROSITE" id="PS01129">
    <property type="entry name" value="PSI_RLU"/>
    <property type="match status" value="1"/>
</dbReference>
<keyword evidence="6 9" id="KW-0413">Isomerase</keyword>
<dbReference type="InterPro" id="IPR006225">
    <property type="entry name" value="PsdUridine_synth_RluC/D"/>
</dbReference>
<evidence type="ECO:0000256" key="3">
    <source>
        <dbReference type="ARBA" id="ARBA00010876"/>
    </source>
</evidence>
<dbReference type="STRING" id="1330330.IX53_03935"/>
<dbReference type="KEGG" id="kpf:IX53_03935"/>
<evidence type="ECO:0000256" key="2">
    <source>
        <dbReference type="ARBA" id="ARBA00002876"/>
    </source>
</evidence>
<feature type="domain" description="RNA-binding S4" evidence="10">
    <location>
        <begin position="18"/>
        <end position="84"/>
    </location>
</feature>
<dbReference type="GO" id="GO:0000455">
    <property type="term" value="P:enzyme-directed rRNA pseudouridine synthesis"/>
    <property type="evidence" value="ECO:0007669"/>
    <property type="project" value="UniProtKB-ARBA"/>
</dbReference>
<comment type="similarity">
    <text evidence="3 9">Belongs to the pseudouridine synthase RluA family.</text>
</comment>
<dbReference type="InterPro" id="IPR002942">
    <property type="entry name" value="S4_RNA-bd"/>
</dbReference>
<name>A0A0G2Z6D2_9BACT</name>
<organism evidence="11 12">
    <name type="scientific">Kosmotoga pacifica</name>
    <dbReference type="NCBI Taxonomy" id="1330330"/>
    <lineage>
        <taxon>Bacteria</taxon>
        <taxon>Thermotogati</taxon>
        <taxon>Thermotogota</taxon>
        <taxon>Thermotogae</taxon>
        <taxon>Kosmotogales</taxon>
        <taxon>Kosmotogaceae</taxon>
        <taxon>Kosmotoga</taxon>
    </lineage>
</organism>
<dbReference type="EC" id="5.4.99.-" evidence="9"/>
<sequence length="302" mass="35155">MPLPQRTVYIVDENSNYNRIDKFLRHTLKDFKLSSIYKLLRTGCVRVNGKKIKNPAHKIEIGDRVTVEYSGKIEYLLRLKESRKPVPYNIPFNILYEDDDLLIIDKPPGISMHPGKGIQIITLMEGLMGYGERKGFKPFLVHRLDKHTSGVLIVAKKLDNARKLTTLFRERKIDKYYLTLVKGKPSKRKEHLKQQVNGVNEELYYEVHKTFGDSSLLMVKLMTGKKHQIRRQCASIGHPVVGDDVYGDRNFNRKFKKDHGLRRYFLHCHKMSFKHPKTGELIQVVSELPDDLKRVLRSLESS</sequence>
<evidence type="ECO:0000256" key="5">
    <source>
        <dbReference type="ARBA" id="ARBA00022884"/>
    </source>
</evidence>
<gene>
    <name evidence="11" type="ORF">IX53_03935</name>
</gene>
<dbReference type="Pfam" id="PF00849">
    <property type="entry name" value="PseudoU_synth_2"/>
    <property type="match status" value="1"/>
</dbReference>
<dbReference type="OrthoDB" id="9807829at2"/>
<dbReference type="InterPro" id="IPR050188">
    <property type="entry name" value="RluA_PseudoU_synthase"/>
</dbReference>
<comment type="catalytic activity">
    <reaction evidence="1">
        <text>uridine(955/2504/2580) in 23S rRNA = pseudouridine(955/2504/2580) in 23S rRNA</text>
        <dbReference type="Rhea" id="RHEA:42528"/>
        <dbReference type="Rhea" id="RHEA-COMP:10099"/>
        <dbReference type="Rhea" id="RHEA-COMP:10100"/>
        <dbReference type="ChEBI" id="CHEBI:65314"/>
        <dbReference type="ChEBI" id="CHEBI:65315"/>
        <dbReference type="EC" id="5.4.99.24"/>
    </reaction>
</comment>
<protein>
    <recommendedName>
        <fullName evidence="9">Pseudouridine synthase</fullName>
        <ecNumber evidence="9">5.4.99.-</ecNumber>
    </recommendedName>
</protein>
<dbReference type="GO" id="GO:0160141">
    <property type="term" value="F:23S rRNA pseudouridine(955/2504/2580) synthase activity"/>
    <property type="evidence" value="ECO:0007669"/>
    <property type="project" value="UniProtKB-EC"/>
</dbReference>
<dbReference type="CDD" id="cd00165">
    <property type="entry name" value="S4"/>
    <property type="match status" value="1"/>
</dbReference>
<dbReference type="InterPro" id="IPR006224">
    <property type="entry name" value="PsdUridine_synth_RluA-like_CS"/>
</dbReference>
<evidence type="ECO:0000256" key="9">
    <source>
        <dbReference type="RuleBase" id="RU362028"/>
    </source>
</evidence>
<evidence type="ECO:0000313" key="11">
    <source>
        <dbReference type="EMBL" id="AKI97107.1"/>
    </source>
</evidence>
<keyword evidence="12" id="KW-1185">Reference proteome</keyword>
<evidence type="ECO:0000256" key="1">
    <source>
        <dbReference type="ARBA" id="ARBA00000381"/>
    </source>
</evidence>
<dbReference type="PATRIC" id="fig|1330330.3.peg.789"/>
<comment type="function">
    <text evidence="2">Responsible for synthesis of pseudouridine from uracil at positions 955, 2504 and 2580 in 23S ribosomal RNA.</text>
</comment>
<dbReference type="CDD" id="cd02869">
    <property type="entry name" value="PseudoU_synth_RluA_like"/>
    <property type="match status" value="1"/>
</dbReference>
<reference evidence="11 12" key="1">
    <citation type="submission" date="2015-04" db="EMBL/GenBank/DDBJ databases">
        <title>Complete Genome Sequence of Kosmotoga pacifica SLHLJ1.</title>
        <authorList>
            <person name="Jiang L.J."/>
            <person name="Shao Z.Z."/>
            <person name="Jebbar M."/>
        </authorList>
    </citation>
    <scope>NUCLEOTIDE SEQUENCE [LARGE SCALE GENOMIC DNA]</scope>
    <source>
        <strain evidence="11 12">SLHLJ1</strain>
    </source>
</reference>
<evidence type="ECO:0000256" key="7">
    <source>
        <dbReference type="PIRSR" id="PIRSR606225-1"/>
    </source>
</evidence>
<dbReference type="InterPro" id="IPR020103">
    <property type="entry name" value="PsdUridine_synth_cat_dom_sf"/>
</dbReference>
<dbReference type="SUPFAM" id="SSF55120">
    <property type="entry name" value="Pseudouridine synthase"/>
    <property type="match status" value="1"/>
</dbReference>
<evidence type="ECO:0000256" key="4">
    <source>
        <dbReference type="ARBA" id="ARBA00022552"/>
    </source>
</evidence>
<dbReference type="AlphaFoldDB" id="A0A0G2Z6D2"/>
<dbReference type="Gene3D" id="3.10.290.10">
    <property type="entry name" value="RNA-binding S4 domain"/>
    <property type="match status" value="1"/>
</dbReference>
<dbReference type="GO" id="GO:0003723">
    <property type="term" value="F:RNA binding"/>
    <property type="evidence" value="ECO:0007669"/>
    <property type="project" value="UniProtKB-KW"/>
</dbReference>
<dbReference type="Gene3D" id="3.30.2350.10">
    <property type="entry name" value="Pseudouridine synthase"/>
    <property type="match status" value="1"/>
</dbReference>
<dbReference type="SUPFAM" id="SSF55174">
    <property type="entry name" value="Alpha-L RNA-binding motif"/>
    <property type="match status" value="1"/>
</dbReference>
<evidence type="ECO:0000313" key="12">
    <source>
        <dbReference type="Proteomes" id="UP000035159"/>
    </source>
</evidence>
<keyword evidence="5 8" id="KW-0694">RNA-binding</keyword>
<proteinExistence type="inferred from homology"/>
<dbReference type="NCBIfam" id="TIGR00005">
    <property type="entry name" value="rluA_subfam"/>
    <property type="match status" value="1"/>
</dbReference>
<dbReference type="InterPro" id="IPR006145">
    <property type="entry name" value="PsdUridine_synth_RsuA/RluA"/>
</dbReference>
<keyword evidence="4" id="KW-0698">rRNA processing</keyword>
<evidence type="ECO:0000256" key="6">
    <source>
        <dbReference type="ARBA" id="ARBA00023235"/>
    </source>
</evidence>
<comment type="catalytic activity">
    <reaction evidence="9">
        <text>a uridine in RNA = a pseudouridine in RNA</text>
        <dbReference type="Rhea" id="RHEA:48348"/>
        <dbReference type="Rhea" id="RHEA-COMP:12068"/>
        <dbReference type="Rhea" id="RHEA-COMP:12069"/>
        <dbReference type="ChEBI" id="CHEBI:65314"/>
        <dbReference type="ChEBI" id="CHEBI:65315"/>
    </reaction>
</comment>
<dbReference type="Proteomes" id="UP000035159">
    <property type="component" value="Chromosome"/>
</dbReference>
<dbReference type="SMART" id="SM00363">
    <property type="entry name" value="S4"/>
    <property type="match status" value="1"/>
</dbReference>
<accession>A0A0G2Z6D2</accession>